<keyword evidence="2" id="KW-1185">Reference proteome</keyword>
<gene>
    <name evidence="1" type="ORF">jaqu_26750</name>
</gene>
<protein>
    <submittedName>
        <fullName evidence="1">Uncharacterized protein</fullName>
    </submittedName>
</protein>
<accession>A0A0D1D6G0</accession>
<dbReference type="Proteomes" id="UP000032232">
    <property type="component" value="Unassembled WGS sequence"/>
</dbReference>
<evidence type="ECO:0000313" key="1">
    <source>
        <dbReference type="EMBL" id="KIT15578.1"/>
    </source>
</evidence>
<sequence>MREDRRNGRQFYAHTYTGDLGLGSHDGLGNRDWDVVIHELGPSAVEAEWLDRRGNEKPECGRFTLRPQAEPMAVYETVRELASVQRPTAQDARGLSEAAALLPPSGLLPTLDQQTDPRETHEAQVGFWDRYIEGVMERVEIAPLDMQADAEALATLTREAFPWDVAPARTIFEDWDYTAAVDDVLTRAGARILDAELSVPVLLDLSGDGFCTAAATMPLGTDRWNVLAGLPYRAWDRAVAEEMLVRLSDCSRLGPVQADRLVRDWPRIQEAAAREEAQAEAARTAEGARAELEAILAEAIAFEPTVENYLATNGFAAQDIEIDRTDMRAADIRGEYRLRMQALRAEVEPALQDWLAGQIDMSDEDLLADDWKTSALAIDKCGLTVPEGISDSTLSFSINQACATAIRGYEERRSELRCNARLEAWDDPEQLDLMLRVGTGPTALDMQDTSLAEFLCDFGDANDVAFEATGFFTTGYELTVTSLARPESGTTASFEVDEAGDLIPTEVEHSLGGDLSGLDVQARMRCLMRPTQRFCEAPPE</sequence>
<dbReference type="AlphaFoldDB" id="A0A0D1D6G0"/>
<evidence type="ECO:0000313" key="2">
    <source>
        <dbReference type="Proteomes" id="UP000032232"/>
    </source>
</evidence>
<dbReference type="RefSeq" id="WP_141134372.1">
    <property type="nucleotide sequence ID" value="NZ_FZPF01000009.1"/>
</dbReference>
<dbReference type="EMBL" id="JYFE01000048">
    <property type="protein sequence ID" value="KIT15578.1"/>
    <property type="molecule type" value="Genomic_DNA"/>
</dbReference>
<dbReference type="PATRIC" id="fig|935700.4.peg.2765"/>
<comment type="caution">
    <text evidence="1">The sequence shown here is derived from an EMBL/GenBank/DDBJ whole genome shotgun (WGS) entry which is preliminary data.</text>
</comment>
<name>A0A0D1D6G0_9RHOB</name>
<organism evidence="1 2">
    <name type="scientific">Jannaschia aquimarina</name>
    <dbReference type="NCBI Taxonomy" id="935700"/>
    <lineage>
        <taxon>Bacteria</taxon>
        <taxon>Pseudomonadati</taxon>
        <taxon>Pseudomonadota</taxon>
        <taxon>Alphaproteobacteria</taxon>
        <taxon>Rhodobacterales</taxon>
        <taxon>Roseobacteraceae</taxon>
        <taxon>Jannaschia</taxon>
    </lineage>
</organism>
<dbReference type="STRING" id="935700.jaqu_26750"/>
<proteinExistence type="predicted"/>
<reference evidence="1 2" key="1">
    <citation type="submission" date="2015-02" db="EMBL/GenBank/DDBJ databases">
        <title>Genome Sequence of Jannaschia aquimarina DSM28248, a member of the Roseobacter clade.</title>
        <authorList>
            <person name="Voget S."/>
            <person name="Daniel R."/>
        </authorList>
    </citation>
    <scope>NUCLEOTIDE SEQUENCE [LARGE SCALE GENOMIC DNA]</scope>
    <source>
        <strain evidence="1 2">GSW-M26</strain>
    </source>
</reference>